<evidence type="ECO:0000313" key="1">
    <source>
        <dbReference type="EMBL" id="KAA5269332.1"/>
    </source>
</evidence>
<evidence type="ECO:0000313" key="3">
    <source>
        <dbReference type="Proteomes" id="UP000291917"/>
    </source>
</evidence>
<dbReference type="RefSeq" id="WP_130089171.1">
    <property type="nucleotide sequence ID" value="NZ_RCXL01000037.1"/>
</dbReference>
<sequence length="175" mass="20158">MKQNLLFFLLVWCFSSCGSPDYEKAVADWVQTDKNGMRTNLKFEILEVSGITDIMVADSLAVLKKRFEIQKEREISILAKELESAKTKMSFAKYAGVDLESYQNNINEAQVKLDSIKKQSFHSIYDKRKNEEVIAKILECRYVITPPLMKVKQEKRAAFILSPDMKKCFGKVSKK</sequence>
<gene>
    <name evidence="2" type="ORF">EAJ03_17400</name>
    <name evidence="1" type="ORF">F2Z23_17810</name>
</gene>
<protein>
    <submittedName>
        <fullName evidence="2">Uncharacterized protein</fullName>
    </submittedName>
</protein>
<proteinExistence type="predicted"/>
<name>A0A4Q5GLJ6_9BACE</name>
<dbReference type="Proteomes" id="UP000335496">
    <property type="component" value="Unassembled WGS sequence"/>
</dbReference>
<keyword evidence="4" id="KW-1185">Reference proteome</keyword>
<comment type="caution">
    <text evidence="2">The sequence shown here is derived from an EMBL/GenBank/DDBJ whole genome shotgun (WGS) entry which is preliminary data.</text>
</comment>
<dbReference type="Proteomes" id="UP000291917">
    <property type="component" value="Unassembled WGS sequence"/>
</dbReference>
<dbReference type="EMBL" id="VVZX01000035">
    <property type="protein sequence ID" value="KAA5269332.1"/>
    <property type="molecule type" value="Genomic_DNA"/>
</dbReference>
<dbReference type="AlphaFoldDB" id="A0A4Q5GLJ6"/>
<reference evidence="1 4" key="1">
    <citation type="journal article" date="2019" name="Nat. Med.">
        <title>A library of human gut bacterial isolates paired with longitudinal multiomics data enables mechanistic microbiome research.</title>
        <authorList>
            <person name="Poyet M."/>
            <person name="Groussin M."/>
            <person name="Gibbons S.M."/>
            <person name="Avila-Pacheco J."/>
            <person name="Jiang X."/>
            <person name="Kearney S.M."/>
            <person name="Perrotta A.R."/>
            <person name="Berdy B."/>
            <person name="Zhao S."/>
            <person name="Lieberman T.D."/>
            <person name="Swanson P.K."/>
            <person name="Smith M."/>
            <person name="Roesemann S."/>
            <person name="Alexander J.E."/>
            <person name="Rich S.A."/>
            <person name="Livny J."/>
            <person name="Vlamakis H."/>
            <person name="Clish C."/>
            <person name="Bullock K."/>
            <person name="Deik A."/>
            <person name="Scott J."/>
            <person name="Pierce K.A."/>
            <person name="Xavier R.J."/>
            <person name="Alm E.J."/>
        </authorList>
    </citation>
    <scope>NUCLEOTIDE SEQUENCE [LARGE SCALE GENOMIC DNA]</scope>
    <source>
        <strain evidence="1 4">BIOML-A1</strain>
    </source>
</reference>
<evidence type="ECO:0000313" key="2">
    <source>
        <dbReference type="EMBL" id="RYT69254.1"/>
    </source>
</evidence>
<accession>A0A4Q5GLJ6</accession>
<reference evidence="2 3" key="2">
    <citation type="journal article" date="2019" name="Science, e1252229">
        <title>Invertible promoters mediate bacterial phase variation, antibiotic resistance, and host adaptation in the gut.</title>
        <authorList>
            <person name="Jiang X."/>
            <person name="Hall A.B."/>
            <person name="Arthur T.D."/>
            <person name="Plichta D.R."/>
            <person name="Covington C.T."/>
            <person name="Poyet M."/>
            <person name="Crothers J."/>
            <person name="Moses P.L."/>
            <person name="Tolonen A.C."/>
            <person name="Vlamakis H."/>
            <person name="Alm E.J."/>
            <person name="Xavier R.J."/>
        </authorList>
    </citation>
    <scope>NUCLEOTIDE SEQUENCE [LARGE SCALE GENOMIC DNA]</scope>
    <source>
        <strain evidence="3">bj_0095</strain>
        <strain evidence="2">Bj_0095</strain>
    </source>
</reference>
<dbReference type="EMBL" id="RCXL01000037">
    <property type="protein sequence ID" value="RYT69254.1"/>
    <property type="molecule type" value="Genomic_DNA"/>
</dbReference>
<evidence type="ECO:0000313" key="4">
    <source>
        <dbReference type="Proteomes" id="UP000335496"/>
    </source>
</evidence>
<organism evidence="2 3">
    <name type="scientific">Bacteroides eggerthii</name>
    <dbReference type="NCBI Taxonomy" id="28111"/>
    <lineage>
        <taxon>Bacteria</taxon>
        <taxon>Pseudomonadati</taxon>
        <taxon>Bacteroidota</taxon>
        <taxon>Bacteroidia</taxon>
        <taxon>Bacteroidales</taxon>
        <taxon>Bacteroidaceae</taxon>
        <taxon>Bacteroides</taxon>
    </lineage>
</organism>